<sequence length="341" mass="38858">MTHINNPFRVGVFEYEPDAYNCFRNLPTTDCQRPGFEMEVISLTMKILGWNWTLIDVQAKHNISKSFGQRLPNGTFSGLLGLLQSNTIDMSVPTMRITAERHQAALFSHPINFIKQIYITASPTQIDTRDFIFATLTLKEQLLDLLEEGKTWLTYYDETAPVCTLKSNCHKLEEVLKKRPIVVHTSQEKLIQEIKKGAVFYGSFDVDFFMSTINVWSRKHDLIAILDPREINTFSGFAFSLKQKRARDKFNQALSHLLRGLDSIAKSGGGGGYYSMKIPFSARFSRPITPSLSVNTHLKQLFFTYLIGLMVSVLVLIIEIGCGRAYFLHQFALFDSCFLLI</sequence>
<evidence type="ECO:0000313" key="2">
    <source>
        <dbReference type="WBParaSite" id="RSKR_0000667700.1"/>
    </source>
</evidence>
<protein>
    <submittedName>
        <fullName evidence="2">PBPb domain-containing protein</fullName>
    </submittedName>
</protein>
<dbReference type="Proteomes" id="UP000095286">
    <property type="component" value="Unplaced"/>
</dbReference>
<evidence type="ECO:0000313" key="1">
    <source>
        <dbReference type="Proteomes" id="UP000095286"/>
    </source>
</evidence>
<reference evidence="2" key="1">
    <citation type="submission" date="2016-11" db="UniProtKB">
        <authorList>
            <consortium name="WormBaseParasite"/>
        </authorList>
    </citation>
    <scope>IDENTIFICATION</scope>
    <source>
        <strain evidence="2">KR3021</strain>
    </source>
</reference>
<name>A0AC35U147_9BILA</name>
<dbReference type="WBParaSite" id="RSKR_0000667700.1">
    <property type="protein sequence ID" value="RSKR_0000667700.1"/>
    <property type="gene ID" value="RSKR_0000667700"/>
</dbReference>
<accession>A0AC35U147</accession>
<proteinExistence type="predicted"/>
<organism evidence="1 2">
    <name type="scientific">Rhabditophanes sp. KR3021</name>
    <dbReference type="NCBI Taxonomy" id="114890"/>
    <lineage>
        <taxon>Eukaryota</taxon>
        <taxon>Metazoa</taxon>
        <taxon>Ecdysozoa</taxon>
        <taxon>Nematoda</taxon>
        <taxon>Chromadorea</taxon>
        <taxon>Rhabditida</taxon>
        <taxon>Tylenchina</taxon>
        <taxon>Panagrolaimomorpha</taxon>
        <taxon>Strongyloidoidea</taxon>
        <taxon>Alloionematidae</taxon>
        <taxon>Rhabditophanes</taxon>
    </lineage>
</organism>